<organism evidence="2 3">
    <name type="scientific">Cellulomonas fulva</name>
    <dbReference type="NCBI Taxonomy" id="2835530"/>
    <lineage>
        <taxon>Bacteria</taxon>
        <taxon>Bacillati</taxon>
        <taxon>Actinomycetota</taxon>
        <taxon>Actinomycetes</taxon>
        <taxon>Micrococcales</taxon>
        <taxon>Cellulomonadaceae</taxon>
        <taxon>Cellulomonas</taxon>
    </lineage>
</organism>
<keyword evidence="1" id="KW-1133">Transmembrane helix</keyword>
<keyword evidence="3" id="KW-1185">Reference proteome</keyword>
<comment type="caution">
    <text evidence="2">The sequence shown here is derived from an EMBL/GenBank/DDBJ whole genome shotgun (WGS) entry which is preliminary data.</text>
</comment>
<feature type="transmembrane region" description="Helical" evidence="1">
    <location>
        <begin position="120"/>
        <end position="143"/>
    </location>
</feature>
<feature type="transmembrane region" description="Helical" evidence="1">
    <location>
        <begin position="150"/>
        <end position="169"/>
    </location>
</feature>
<proteinExistence type="predicted"/>
<feature type="transmembrane region" description="Helical" evidence="1">
    <location>
        <begin position="269"/>
        <end position="291"/>
    </location>
</feature>
<feature type="transmembrane region" description="Helical" evidence="1">
    <location>
        <begin position="343"/>
        <end position="362"/>
    </location>
</feature>
<dbReference type="InterPro" id="IPR018650">
    <property type="entry name" value="STSV1_Orf64"/>
</dbReference>
<evidence type="ECO:0000313" key="2">
    <source>
        <dbReference type="EMBL" id="MBT0994518.1"/>
    </source>
</evidence>
<feature type="transmembrane region" description="Helical" evidence="1">
    <location>
        <begin position="210"/>
        <end position="233"/>
    </location>
</feature>
<keyword evidence="1" id="KW-0812">Transmembrane</keyword>
<reference evidence="2 3" key="1">
    <citation type="submission" date="2021-05" db="EMBL/GenBank/DDBJ databases">
        <title>Description of Cellulomonas sp. DKR-3 sp. nov.</title>
        <authorList>
            <person name="Dahal R.H."/>
            <person name="Chaudhary D.K."/>
        </authorList>
    </citation>
    <scope>NUCLEOTIDE SEQUENCE [LARGE SCALE GENOMIC DNA]</scope>
    <source>
        <strain evidence="2 3">DKR-3</strain>
    </source>
</reference>
<accession>A0ABS5TZC6</accession>
<dbReference type="Pfam" id="PF09852">
    <property type="entry name" value="DUF2079"/>
    <property type="match status" value="1"/>
</dbReference>
<sequence>MTLAPPVARGVTGWAGPLVVALLAAATYVTYTLLQWRRFESPSWDLGIFTQLARRYASLEAPIVTIKGDGFNLLGDHFHPLLVVLAPVYALFPHALTLLVLQDLLFAFSVYVVARHAVRVIGAVQGTVLGAAYAVSFGIVGAVSSQFHEIAFAVPLLALGLVALLRERWLASALWIAPLVLVKEDLGLTVAAFGLVLWWRSRRTAERPALGLWLAGWGAAWVVLSTTVLIPLLSTRDQWDYGSRIDVVGIATHPWTAATLLVDDGRKVVTLLLLVGITGLIGLRSPVLLIALPTIVWRFWADNDAYYGHTWHYSAVLMPIAFAALLDGVVLARGSRRDWLRRYSMAAPAVAVAVAVMLVPQLDVARLGRPSDLWAPSTRATQSQEVLDLVPDGASVETDIGLMSYLVDRTDVYYVGNEGNPAPDYLLIDQYGGGWNPAPTDAAQYAQDRHPGATYQLVYDAGGYQLAERTG</sequence>
<feature type="transmembrane region" description="Helical" evidence="1">
    <location>
        <begin position="175"/>
        <end position="198"/>
    </location>
</feature>
<feature type="transmembrane region" description="Helical" evidence="1">
    <location>
        <begin position="12"/>
        <end position="34"/>
    </location>
</feature>
<feature type="transmembrane region" description="Helical" evidence="1">
    <location>
        <begin position="81"/>
        <end position="114"/>
    </location>
</feature>
<feature type="transmembrane region" description="Helical" evidence="1">
    <location>
        <begin position="311"/>
        <end position="331"/>
    </location>
</feature>
<name>A0ABS5TZC6_9CELL</name>
<keyword evidence="1" id="KW-0472">Membrane</keyword>
<protein>
    <submittedName>
        <fullName evidence="2">DUF2079 domain-containing protein</fullName>
    </submittedName>
</protein>
<dbReference type="EMBL" id="JAHBOH010000001">
    <property type="protein sequence ID" value="MBT0994518.1"/>
    <property type="molecule type" value="Genomic_DNA"/>
</dbReference>
<evidence type="ECO:0000313" key="3">
    <source>
        <dbReference type="Proteomes" id="UP000722125"/>
    </source>
</evidence>
<gene>
    <name evidence="2" type="ORF">KIN34_09490</name>
</gene>
<dbReference type="Proteomes" id="UP000722125">
    <property type="component" value="Unassembled WGS sequence"/>
</dbReference>
<evidence type="ECO:0000256" key="1">
    <source>
        <dbReference type="SAM" id="Phobius"/>
    </source>
</evidence>